<feature type="compositionally biased region" description="Pro residues" evidence="10">
    <location>
        <begin position="200"/>
        <end position="209"/>
    </location>
</feature>
<name>A0A377W039_KLEPN</name>
<feature type="compositionally biased region" description="Low complexity" evidence="10">
    <location>
        <begin position="187"/>
        <end position="199"/>
    </location>
</feature>
<keyword evidence="1 9" id="KW-1003">Cell membrane</keyword>
<dbReference type="AlphaFoldDB" id="A0A377W039"/>
<evidence type="ECO:0000259" key="12">
    <source>
        <dbReference type="Pfam" id="PF04354"/>
    </source>
</evidence>
<evidence type="ECO:0000256" key="9">
    <source>
        <dbReference type="RuleBase" id="RU003613"/>
    </source>
</evidence>
<keyword evidence="7 8" id="KW-0131">Cell cycle</keyword>
<feature type="compositionally biased region" description="Pro residues" evidence="10">
    <location>
        <begin position="112"/>
        <end position="134"/>
    </location>
</feature>
<feature type="compositionally biased region" description="Pro residues" evidence="10">
    <location>
        <begin position="177"/>
        <end position="186"/>
    </location>
</feature>
<dbReference type="PANTHER" id="PTHR38685">
    <property type="entry name" value="CELL DIVISION PROTEIN ZIPA"/>
    <property type="match status" value="1"/>
</dbReference>
<feature type="transmembrane region" description="Helical" evidence="11">
    <location>
        <begin position="7"/>
        <end position="26"/>
    </location>
</feature>
<dbReference type="Proteomes" id="UP000255099">
    <property type="component" value="Unassembled WGS sequence"/>
</dbReference>
<dbReference type="SUPFAM" id="SSF64383">
    <property type="entry name" value="Cell-division protein ZipA, C-terminal domain"/>
    <property type="match status" value="1"/>
</dbReference>
<evidence type="ECO:0000256" key="11">
    <source>
        <dbReference type="SAM" id="Phobius"/>
    </source>
</evidence>
<keyword evidence="2 9" id="KW-0997">Cell inner membrane</keyword>
<protein>
    <recommendedName>
        <fullName evidence="8">Cell division protein ZipA</fullName>
    </recommendedName>
</protein>
<evidence type="ECO:0000256" key="10">
    <source>
        <dbReference type="SAM" id="MobiDB-lite"/>
    </source>
</evidence>
<evidence type="ECO:0000256" key="7">
    <source>
        <dbReference type="ARBA" id="ARBA00023306"/>
    </source>
</evidence>
<comment type="subcellular location">
    <subcellularLocation>
        <location evidence="9">Cell inner membrane</location>
        <topology evidence="9">Single-pass type I membrane protein</topology>
    </subcellularLocation>
</comment>
<evidence type="ECO:0000313" key="13">
    <source>
        <dbReference type="EMBL" id="STT47282.1"/>
    </source>
</evidence>
<evidence type="ECO:0000256" key="5">
    <source>
        <dbReference type="ARBA" id="ARBA00022989"/>
    </source>
</evidence>
<dbReference type="GO" id="GO:0032153">
    <property type="term" value="C:cell division site"/>
    <property type="evidence" value="ECO:0007669"/>
    <property type="project" value="TreeGrafter"/>
</dbReference>
<evidence type="ECO:0000256" key="3">
    <source>
        <dbReference type="ARBA" id="ARBA00022618"/>
    </source>
</evidence>
<dbReference type="Gene3D" id="3.30.1400.10">
    <property type="entry name" value="ZipA, C-terminal FtsZ-binding domain"/>
    <property type="match status" value="1"/>
</dbReference>
<dbReference type="InterPro" id="IPR007449">
    <property type="entry name" value="ZipA_FtsZ-bd_C"/>
</dbReference>
<keyword evidence="3 8" id="KW-0132">Cell division</keyword>
<evidence type="ECO:0000256" key="6">
    <source>
        <dbReference type="ARBA" id="ARBA00023136"/>
    </source>
</evidence>
<dbReference type="InterPro" id="IPR011919">
    <property type="entry name" value="Cell_div_ZipA"/>
</dbReference>
<dbReference type="GO" id="GO:0005886">
    <property type="term" value="C:plasma membrane"/>
    <property type="evidence" value="ECO:0007669"/>
    <property type="project" value="UniProtKB-SubCell"/>
</dbReference>
<dbReference type="EMBL" id="UGLB01000003">
    <property type="protein sequence ID" value="STT47282.1"/>
    <property type="molecule type" value="Genomic_DNA"/>
</dbReference>
<dbReference type="NCBIfam" id="TIGR02205">
    <property type="entry name" value="septum_zipA"/>
    <property type="match status" value="1"/>
</dbReference>
<sequence length="273" mass="30372">MMQDLRLILIIVGAIAIIALLVHGFWTSRKERSSMFRDRPLKRMKSRDDESENDDFDDNVEGVGEVRVHPVTHAPHGAHGEHEAPRQSPQHQYQPPYERQMQQPARPEEPVRQPPQPPRQAPVPPQQQPAPHAAPQPGWQQPQPAQPPVQPQHQPQPVVQQPVAPQPVTPTVAQPQPAAPQQPAPQPVAASQPAVAEPQPVEPQQPAAPQPKERKETVIVMNVAAHHGAQLNGEVLINSIQQAGFKFGEMNIFHRHLSPGRQPVRCCSVWPTW</sequence>
<keyword evidence="4 9" id="KW-0812">Transmembrane</keyword>
<comment type="function">
    <text evidence="8">Essential cell division protein that stabilizes the FtsZ protofilaments by cross-linking them and that serves as a cytoplasmic membrane anchor for the Z ring. Also required for the recruitment to the septal ring of downstream cell division proteins.</text>
</comment>
<dbReference type="PANTHER" id="PTHR38685:SF1">
    <property type="entry name" value="CELL DIVISION PROTEIN ZIPA"/>
    <property type="match status" value="1"/>
</dbReference>
<feature type="compositionally biased region" description="Acidic residues" evidence="10">
    <location>
        <begin position="49"/>
        <end position="60"/>
    </location>
</feature>
<evidence type="ECO:0000313" key="14">
    <source>
        <dbReference type="Proteomes" id="UP000255099"/>
    </source>
</evidence>
<dbReference type="Pfam" id="PF04354">
    <property type="entry name" value="ZipA_C"/>
    <property type="match status" value="1"/>
</dbReference>
<comment type="similarity">
    <text evidence="8">Belongs to the ZipA family.</text>
</comment>
<evidence type="ECO:0000256" key="2">
    <source>
        <dbReference type="ARBA" id="ARBA00022519"/>
    </source>
</evidence>
<evidence type="ECO:0000256" key="1">
    <source>
        <dbReference type="ARBA" id="ARBA00022475"/>
    </source>
</evidence>
<feature type="domain" description="ZipA C-terminal FtsZ-binding" evidence="12">
    <location>
        <begin position="218"/>
        <end position="264"/>
    </location>
</feature>
<evidence type="ECO:0000256" key="8">
    <source>
        <dbReference type="RuleBase" id="RU003612"/>
    </source>
</evidence>
<keyword evidence="5 11" id="KW-1133">Transmembrane helix</keyword>
<evidence type="ECO:0000256" key="4">
    <source>
        <dbReference type="ARBA" id="ARBA00022692"/>
    </source>
</evidence>
<accession>A0A377W039</accession>
<reference evidence="13 14" key="1">
    <citation type="submission" date="2018-06" db="EMBL/GenBank/DDBJ databases">
        <authorList>
            <consortium name="Pathogen Informatics"/>
            <person name="Doyle S."/>
        </authorList>
    </citation>
    <scope>NUCLEOTIDE SEQUENCE [LARGE SCALE GENOMIC DNA]</scope>
    <source>
        <strain evidence="13 14">NCTC9637</strain>
    </source>
</reference>
<keyword evidence="6 9" id="KW-0472">Membrane</keyword>
<feature type="region of interest" description="Disordered" evidence="10">
    <location>
        <begin position="42"/>
        <end position="214"/>
    </location>
</feature>
<gene>
    <name evidence="13" type="primary">zipA_1</name>
    <name evidence="13" type="ORF">NCTC9637_02189</name>
</gene>
<organism evidence="13 14">
    <name type="scientific">Klebsiella pneumoniae</name>
    <dbReference type="NCBI Taxonomy" id="573"/>
    <lineage>
        <taxon>Bacteria</taxon>
        <taxon>Pseudomonadati</taxon>
        <taxon>Pseudomonadota</taxon>
        <taxon>Gammaproteobacteria</taxon>
        <taxon>Enterobacterales</taxon>
        <taxon>Enterobacteriaceae</taxon>
        <taxon>Klebsiella/Raoultella group</taxon>
        <taxon>Klebsiella</taxon>
        <taxon>Klebsiella pneumoniae complex</taxon>
    </lineage>
</organism>
<proteinExistence type="inferred from homology"/>
<dbReference type="InterPro" id="IPR036765">
    <property type="entry name" value="ZipA_FtsZ-bd_C_sf"/>
</dbReference>
<dbReference type="GO" id="GO:0000917">
    <property type="term" value="P:division septum assembly"/>
    <property type="evidence" value="ECO:0007669"/>
    <property type="project" value="TreeGrafter"/>
</dbReference>
<feature type="compositionally biased region" description="Low complexity" evidence="10">
    <location>
        <begin position="151"/>
        <end position="163"/>
    </location>
</feature>